<dbReference type="Proteomes" id="UP000321580">
    <property type="component" value="Unassembled WGS sequence"/>
</dbReference>
<protein>
    <recommendedName>
        <fullName evidence="2">histidine kinase</fullName>
        <ecNumber evidence="2">2.7.13.3</ecNumber>
    </recommendedName>
</protein>
<dbReference type="InterPro" id="IPR036097">
    <property type="entry name" value="HisK_dim/P_sf"/>
</dbReference>
<gene>
    <name evidence="9" type="ORF">FRY97_18145</name>
</gene>
<feature type="coiled-coil region" evidence="5">
    <location>
        <begin position="545"/>
        <end position="572"/>
    </location>
</feature>
<evidence type="ECO:0000256" key="1">
    <source>
        <dbReference type="ARBA" id="ARBA00000085"/>
    </source>
</evidence>
<dbReference type="CDD" id="cd00075">
    <property type="entry name" value="HATPase"/>
    <property type="match status" value="1"/>
</dbReference>
<dbReference type="SUPFAM" id="SSF47384">
    <property type="entry name" value="Homodimeric domain of signal transducing histidine kinase"/>
    <property type="match status" value="1"/>
</dbReference>
<dbReference type="AlphaFoldDB" id="A0A5C6RHX7"/>
<dbReference type="SUPFAM" id="SSF55874">
    <property type="entry name" value="ATPase domain of HSP90 chaperone/DNA topoisomerase II/histidine kinase"/>
    <property type="match status" value="1"/>
</dbReference>
<dbReference type="PANTHER" id="PTHR43547:SF2">
    <property type="entry name" value="HYBRID SIGNAL TRANSDUCTION HISTIDINE KINASE C"/>
    <property type="match status" value="1"/>
</dbReference>
<feature type="domain" description="Histidine kinase" evidence="8">
    <location>
        <begin position="572"/>
        <end position="790"/>
    </location>
</feature>
<comment type="catalytic activity">
    <reaction evidence="1">
        <text>ATP + protein L-histidine = ADP + protein N-phospho-L-histidine.</text>
        <dbReference type="EC" id="2.7.13.3"/>
    </reaction>
</comment>
<evidence type="ECO:0000259" key="8">
    <source>
        <dbReference type="PROSITE" id="PS50109"/>
    </source>
</evidence>
<dbReference type="Gene3D" id="1.10.287.130">
    <property type="match status" value="1"/>
</dbReference>
<evidence type="ECO:0000256" key="7">
    <source>
        <dbReference type="SAM" id="SignalP"/>
    </source>
</evidence>
<evidence type="ECO:0000256" key="3">
    <source>
        <dbReference type="ARBA" id="ARBA00022553"/>
    </source>
</evidence>
<accession>A0A5C6RHX7</accession>
<feature type="coiled-coil region" evidence="5">
    <location>
        <begin position="470"/>
        <end position="514"/>
    </location>
</feature>
<dbReference type="EC" id="2.7.13.3" evidence="2"/>
<dbReference type="InterPro" id="IPR036890">
    <property type="entry name" value="HATPase_C_sf"/>
</dbReference>
<feature type="repeat" description="TPR" evidence="4">
    <location>
        <begin position="328"/>
        <end position="361"/>
    </location>
</feature>
<feature type="signal peptide" evidence="7">
    <location>
        <begin position="1"/>
        <end position="31"/>
    </location>
</feature>
<dbReference type="InterPro" id="IPR011990">
    <property type="entry name" value="TPR-like_helical_dom_sf"/>
</dbReference>
<dbReference type="PROSITE" id="PS50109">
    <property type="entry name" value="HIS_KIN"/>
    <property type="match status" value="1"/>
</dbReference>
<dbReference type="Gene3D" id="1.25.40.10">
    <property type="entry name" value="Tetratricopeptide repeat domain"/>
    <property type="match status" value="2"/>
</dbReference>
<dbReference type="Pfam" id="PF13181">
    <property type="entry name" value="TPR_8"/>
    <property type="match status" value="1"/>
</dbReference>
<evidence type="ECO:0000256" key="6">
    <source>
        <dbReference type="SAM" id="Phobius"/>
    </source>
</evidence>
<dbReference type="GO" id="GO:0000155">
    <property type="term" value="F:phosphorelay sensor kinase activity"/>
    <property type="evidence" value="ECO:0007669"/>
    <property type="project" value="InterPro"/>
</dbReference>
<dbReference type="PROSITE" id="PS50005">
    <property type="entry name" value="TPR"/>
    <property type="match status" value="2"/>
</dbReference>
<reference evidence="9 10" key="1">
    <citation type="submission" date="2019-08" db="EMBL/GenBank/DDBJ databases">
        <title>Genome of Phaeodactylibacter luteus.</title>
        <authorList>
            <person name="Bowman J.P."/>
        </authorList>
    </citation>
    <scope>NUCLEOTIDE SEQUENCE [LARGE SCALE GENOMIC DNA]</scope>
    <source>
        <strain evidence="9 10">KCTC 42180</strain>
    </source>
</reference>
<evidence type="ECO:0000313" key="10">
    <source>
        <dbReference type="Proteomes" id="UP000321580"/>
    </source>
</evidence>
<feature type="transmembrane region" description="Helical" evidence="6">
    <location>
        <begin position="525"/>
        <end position="544"/>
    </location>
</feature>
<evidence type="ECO:0000256" key="2">
    <source>
        <dbReference type="ARBA" id="ARBA00012438"/>
    </source>
</evidence>
<keyword evidence="5" id="KW-0175">Coiled coil</keyword>
<keyword evidence="3" id="KW-0597">Phosphoprotein</keyword>
<dbReference type="Pfam" id="PF02518">
    <property type="entry name" value="HATPase_c"/>
    <property type="match status" value="1"/>
</dbReference>
<keyword evidence="6" id="KW-1133">Transmembrane helix</keyword>
<dbReference type="SMART" id="SM00387">
    <property type="entry name" value="HATPase_c"/>
    <property type="match status" value="1"/>
</dbReference>
<dbReference type="SMART" id="SM00028">
    <property type="entry name" value="TPR"/>
    <property type="match status" value="6"/>
</dbReference>
<proteinExistence type="predicted"/>
<sequence length="791" mass="88921">MHLKMKIGRWACLIGLLLWQFALQGQSSTNAADSLRQMLQQANSPQERVTVLQNLVQANWSSDRDQAKAYLRELEDVAGQLESDSITAFVHLHQGHLRYQAGEYETARARYEQASQLYEKSGLLSPALRCQARMGIMHSLQGAYSEAEALYRPALRKARQVGAADAEVFILAQLGTLFHYQGVFDSAQQYYNAAIAHYRESGDSLYMTRPMYNLAVLQTDAGKYENSLQTYTAIYDFQMSREAYEDVMITLEGLSQVNKNMGRLSDAADNLLEAYHLSEQLGDVRMKAQVLLGMALIEGEREAYDLCKSYLREALSLSLRLENADQIMAAYFRLGQLYHGLEQYDSATVFYTEALSLLDRFDSQRYAPAFLLHLGQVYANAGKLELAEETVQQLAAYQPSTFGGQDFLTYSRLQGVISEAKGDHQGVIQYLSPSYKDYRKNRIYREAEKDALTLMNAHKALGQTDEALYYAEAIHELRDTLDQSKDLERLAEQRKDFEFQLEKQKLEVEQAKEAAILKAQATQNLILAIGGLLLAVLAFGFFWYTRRKNQTIELQNQQLQQLNETKDRLFAIIGHDLRKPAIAFRGITKKVNYLLRKKDFGTLEKLGAEIEQDAAGLSQLTENLLNWALTQRDVMPYQPTQLKLLPLLEDTAAPFQTMLQNKQLDLEWAVPEDTVIFSDANALSTIVRNLLDNAIKFTPEGGRITLEGTSGEGLFRLKVQDTGTGMPPEQLKELFLLKKGRTQPGTAGEKGSGLGLHLAHELSKLNQSTLGVSSNIGKGTIFTLSLPLKAT</sequence>
<feature type="repeat" description="TPR" evidence="4">
    <location>
        <begin position="368"/>
        <end position="401"/>
    </location>
</feature>
<dbReference type="EMBL" id="VOOR01000050">
    <property type="protein sequence ID" value="TXB61644.1"/>
    <property type="molecule type" value="Genomic_DNA"/>
</dbReference>
<keyword evidence="6" id="KW-0812">Transmembrane</keyword>
<dbReference type="Gene3D" id="3.30.565.10">
    <property type="entry name" value="Histidine kinase-like ATPase, C-terminal domain"/>
    <property type="match status" value="1"/>
</dbReference>
<dbReference type="InterPro" id="IPR005467">
    <property type="entry name" value="His_kinase_dom"/>
</dbReference>
<dbReference type="OrthoDB" id="1116352at2"/>
<dbReference type="PRINTS" id="PR00344">
    <property type="entry name" value="BCTRLSENSOR"/>
</dbReference>
<organism evidence="9 10">
    <name type="scientific">Phaeodactylibacter luteus</name>
    <dbReference type="NCBI Taxonomy" id="1564516"/>
    <lineage>
        <taxon>Bacteria</taxon>
        <taxon>Pseudomonadati</taxon>
        <taxon>Bacteroidota</taxon>
        <taxon>Saprospiria</taxon>
        <taxon>Saprospirales</taxon>
        <taxon>Haliscomenobacteraceae</taxon>
        <taxon>Phaeodactylibacter</taxon>
    </lineage>
</organism>
<dbReference type="InterPro" id="IPR003594">
    <property type="entry name" value="HATPase_dom"/>
</dbReference>
<keyword evidence="7" id="KW-0732">Signal</keyword>
<dbReference type="InterPro" id="IPR019734">
    <property type="entry name" value="TPR_rpt"/>
</dbReference>
<evidence type="ECO:0000256" key="4">
    <source>
        <dbReference type="PROSITE-ProRule" id="PRU00339"/>
    </source>
</evidence>
<comment type="caution">
    <text evidence="9">The sequence shown here is derived from an EMBL/GenBank/DDBJ whole genome shotgun (WGS) entry which is preliminary data.</text>
</comment>
<dbReference type="PANTHER" id="PTHR43547">
    <property type="entry name" value="TWO-COMPONENT HISTIDINE KINASE"/>
    <property type="match status" value="1"/>
</dbReference>
<evidence type="ECO:0000256" key="5">
    <source>
        <dbReference type="SAM" id="Coils"/>
    </source>
</evidence>
<keyword evidence="6" id="KW-0472">Membrane</keyword>
<dbReference type="InterPro" id="IPR004358">
    <property type="entry name" value="Sig_transdc_His_kin-like_C"/>
</dbReference>
<dbReference type="SUPFAM" id="SSF48452">
    <property type="entry name" value="TPR-like"/>
    <property type="match status" value="3"/>
</dbReference>
<keyword evidence="4" id="KW-0802">TPR repeat</keyword>
<evidence type="ECO:0000313" key="9">
    <source>
        <dbReference type="EMBL" id="TXB61644.1"/>
    </source>
</evidence>
<dbReference type="Pfam" id="PF13424">
    <property type="entry name" value="TPR_12"/>
    <property type="match status" value="1"/>
</dbReference>
<keyword evidence="10" id="KW-1185">Reference proteome</keyword>
<name>A0A5C6RHX7_9BACT</name>
<feature type="chain" id="PRO_5022999380" description="histidine kinase" evidence="7">
    <location>
        <begin position="32"/>
        <end position="791"/>
    </location>
</feature>